<dbReference type="AlphaFoldDB" id="F9UJW6"/>
<sequence length="131" mass="14474">MANKIEYRGLGRRKSSTARVVLKPGNGKFTVNNRDAKDYLTSDLYIQDAEQPLVLTETKGTFDIVVNVRGGGLSGQAGAIRLGIARALLLASETYRAKLKPEGMLTRDARVKERKKPGLNAARRARQFSKR</sequence>
<dbReference type="GO" id="GO:0003735">
    <property type="term" value="F:structural constituent of ribosome"/>
    <property type="evidence" value="ECO:0007669"/>
    <property type="project" value="InterPro"/>
</dbReference>
<accession>F9UJW6</accession>
<comment type="similarity">
    <text evidence="1 5 6">Belongs to the universal ribosomal protein uS9 family.</text>
</comment>
<keyword evidence="3 5" id="KW-0687">Ribonucleoprotein</keyword>
<evidence type="ECO:0000313" key="8">
    <source>
        <dbReference type="Proteomes" id="UP000004978"/>
    </source>
</evidence>
<comment type="caution">
    <text evidence="7">The sequence shown here is derived from an EMBL/GenBank/DDBJ whole genome shotgun (WGS) entry which is preliminary data.</text>
</comment>
<dbReference type="InterPro" id="IPR020568">
    <property type="entry name" value="Ribosomal_Su5_D2-typ_SF"/>
</dbReference>
<dbReference type="GO" id="GO:0022627">
    <property type="term" value="C:cytosolic small ribosomal subunit"/>
    <property type="evidence" value="ECO:0007669"/>
    <property type="project" value="TreeGrafter"/>
</dbReference>
<dbReference type="FunFam" id="3.30.230.10:FF:000001">
    <property type="entry name" value="30S ribosomal protein S9"/>
    <property type="match status" value="1"/>
</dbReference>
<dbReference type="GO" id="GO:0006412">
    <property type="term" value="P:translation"/>
    <property type="evidence" value="ECO:0007669"/>
    <property type="project" value="UniProtKB-UniRule"/>
</dbReference>
<dbReference type="Proteomes" id="UP000004978">
    <property type="component" value="Unassembled WGS sequence"/>
</dbReference>
<reference evidence="7 8" key="1">
    <citation type="journal article" date="2013" name="Genome Announc.">
        <title>Genome Sequence of Mycoplasma columbinum Strain SF7.</title>
        <authorList>
            <person name="Guo Z."/>
            <person name="Xu X."/>
            <person name="Zheng Q."/>
            <person name="Li T."/>
            <person name="Kuang S."/>
            <person name="Zhang Z."/>
            <person name="Chen Y."/>
            <person name="Lu X."/>
            <person name="Zhou R."/>
            <person name="Bi D."/>
            <person name="Jin H."/>
        </authorList>
    </citation>
    <scope>NUCLEOTIDE SEQUENCE [LARGE SCALE GENOMIC DNA]</scope>
    <source>
        <strain evidence="7 8">SF7</strain>
    </source>
</reference>
<dbReference type="PROSITE" id="PS00360">
    <property type="entry name" value="RIBOSOMAL_S9"/>
    <property type="match status" value="1"/>
</dbReference>
<dbReference type="PANTHER" id="PTHR21569:SF1">
    <property type="entry name" value="SMALL RIBOSOMAL SUBUNIT PROTEIN US9M"/>
    <property type="match status" value="1"/>
</dbReference>
<dbReference type="Gene3D" id="3.30.230.10">
    <property type="match status" value="1"/>
</dbReference>
<dbReference type="InterPro" id="IPR014721">
    <property type="entry name" value="Ribsml_uS5_D2-typ_fold_subgr"/>
</dbReference>
<name>F9UJW6_9BACT</name>
<dbReference type="InterPro" id="IPR023035">
    <property type="entry name" value="Ribosomal_uS9_bac/plastid"/>
</dbReference>
<dbReference type="eggNOG" id="COG0103">
    <property type="taxonomic scope" value="Bacteria"/>
</dbReference>
<evidence type="ECO:0000256" key="2">
    <source>
        <dbReference type="ARBA" id="ARBA00022980"/>
    </source>
</evidence>
<evidence type="ECO:0000313" key="7">
    <source>
        <dbReference type="EMBL" id="EGV00312.1"/>
    </source>
</evidence>
<dbReference type="HAMAP" id="MF_00532_B">
    <property type="entry name" value="Ribosomal_uS9_B"/>
    <property type="match status" value="1"/>
</dbReference>
<dbReference type="EMBL" id="AFXA01000009">
    <property type="protein sequence ID" value="EGV00312.1"/>
    <property type="molecule type" value="Genomic_DNA"/>
</dbReference>
<dbReference type="NCBIfam" id="NF001099">
    <property type="entry name" value="PRK00132.1"/>
    <property type="match status" value="1"/>
</dbReference>
<proteinExistence type="inferred from homology"/>
<dbReference type="InterPro" id="IPR000754">
    <property type="entry name" value="Ribosomal_uS9"/>
</dbReference>
<evidence type="ECO:0000256" key="5">
    <source>
        <dbReference type="HAMAP-Rule" id="MF_00532"/>
    </source>
</evidence>
<dbReference type="SUPFAM" id="SSF54211">
    <property type="entry name" value="Ribosomal protein S5 domain 2-like"/>
    <property type="match status" value="1"/>
</dbReference>
<dbReference type="GO" id="GO:0003723">
    <property type="term" value="F:RNA binding"/>
    <property type="evidence" value="ECO:0007669"/>
    <property type="project" value="TreeGrafter"/>
</dbReference>
<dbReference type="RefSeq" id="WP_006608583.1">
    <property type="nucleotide sequence ID" value="NZ_AFXA01000009.1"/>
</dbReference>
<dbReference type="Pfam" id="PF00380">
    <property type="entry name" value="Ribosomal_S9"/>
    <property type="match status" value="1"/>
</dbReference>
<gene>
    <name evidence="5 7" type="primary">rpsI</name>
    <name evidence="7" type="ORF">MCSF7_00864</name>
</gene>
<keyword evidence="8" id="KW-1185">Reference proteome</keyword>
<organism evidence="7 8">
    <name type="scientific">Mycoplasmopsis columbina SF7</name>
    <dbReference type="NCBI Taxonomy" id="1037410"/>
    <lineage>
        <taxon>Bacteria</taxon>
        <taxon>Bacillati</taxon>
        <taxon>Mycoplasmatota</taxon>
        <taxon>Mycoplasmoidales</taxon>
        <taxon>Metamycoplasmataceae</taxon>
        <taxon>Mycoplasmopsis</taxon>
    </lineage>
</organism>
<evidence type="ECO:0000256" key="6">
    <source>
        <dbReference type="RuleBase" id="RU003815"/>
    </source>
</evidence>
<protein>
    <recommendedName>
        <fullName evidence="4 5">Small ribosomal subunit protein uS9</fullName>
    </recommendedName>
</protein>
<dbReference type="STRING" id="1037410.MCSF7_00864"/>
<evidence type="ECO:0000256" key="3">
    <source>
        <dbReference type="ARBA" id="ARBA00023274"/>
    </source>
</evidence>
<evidence type="ECO:0000256" key="4">
    <source>
        <dbReference type="ARBA" id="ARBA00035259"/>
    </source>
</evidence>
<dbReference type="InterPro" id="IPR020574">
    <property type="entry name" value="Ribosomal_uS9_CS"/>
</dbReference>
<evidence type="ECO:0000256" key="1">
    <source>
        <dbReference type="ARBA" id="ARBA00005251"/>
    </source>
</evidence>
<dbReference type="PANTHER" id="PTHR21569">
    <property type="entry name" value="RIBOSOMAL PROTEIN S9"/>
    <property type="match status" value="1"/>
</dbReference>
<keyword evidence="2 5" id="KW-0689">Ribosomal protein</keyword>